<keyword evidence="3 6" id="KW-0812">Transmembrane</keyword>
<feature type="transmembrane region" description="Helical" evidence="6">
    <location>
        <begin position="112"/>
        <end position="140"/>
    </location>
</feature>
<evidence type="ECO:0000256" key="2">
    <source>
        <dbReference type="ARBA" id="ARBA00022448"/>
    </source>
</evidence>
<keyword evidence="8" id="KW-1185">Reference proteome</keyword>
<dbReference type="Pfam" id="PF13520">
    <property type="entry name" value="AA_permease_2"/>
    <property type="match status" value="1"/>
</dbReference>
<dbReference type="GO" id="GO:0022857">
    <property type="term" value="F:transmembrane transporter activity"/>
    <property type="evidence" value="ECO:0007669"/>
    <property type="project" value="InterPro"/>
</dbReference>
<proteinExistence type="predicted"/>
<keyword evidence="2" id="KW-0813">Transport</keyword>
<feature type="transmembrane region" description="Helical" evidence="6">
    <location>
        <begin position="315"/>
        <end position="338"/>
    </location>
</feature>
<dbReference type="GO" id="GO:0016020">
    <property type="term" value="C:membrane"/>
    <property type="evidence" value="ECO:0007669"/>
    <property type="project" value="UniProtKB-SubCell"/>
</dbReference>
<feature type="transmembrane region" description="Helical" evidence="6">
    <location>
        <begin position="466"/>
        <end position="487"/>
    </location>
</feature>
<reference evidence="7 8" key="1">
    <citation type="submission" date="2017-06" db="EMBL/GenBank/DDBJ databases">
        <title>Ant-infecting Ophiocordyceps genomes reveal a high diversity of potential behavioral manipulation genes and a possible major role for enterotoxins.</title>
        <authorList>
            <person name="De Bekker C."/>
            <person name="Evans H.C."/>
            <person name="Brachmann A."/>
            <person name="Hughes D.P."/>
        </authorList>
    </citation>
    <scope>NUCLEOTIDE SEQUENCE [LARGE SCALE GENOMIC DNA]</scope>
    <source>
        <strain evidence="7 8">Map64</strain>
    </source>
</reference>
<feature type="transmembrane region" description="Helical" evidence="6">
    <location>
        <begin position="369"/>
        <end position="389"/>
    </location>
</feature>
<feature type="transmembrane region" description="Helical" evidence="6">
    <location>
        <begin position="230"/>
        <end position="253"/>
    </location>
</feature>
<evidence type="ECO:0000313" key="7">
    <source>
        <dbReference type="EMBL" id="PHH59786.1"/>
    </source>
</evidence>
<keyword evidence="5 6" id="KW-0472">Membrane</keyword>
<dbReference type="PANTHER" id="PTHR45649">
    <property type="entry name" value="AMINO-ACID PERMEASE BAT1"/>
    <property type="match status" value="1"/>
</dbReference>
<evidence type="ECO:0000256" key="4">
    <source>
        <dbReference type="ARBA" id="ARBA00022989"/>
    </source>
</evidence>
<dbReference type="InterPro" id="IPR002293">
    <property type="entry name" value="AA/rel_permease1"/>
</dbReference>
<dbReference type="PIRSF" id="PIRSF006060">
    <property type="entry name" value="AA_transporter"/>
    <property type="match status" value="1"/>
</dbReference>
<evidence type="ECO:0000256" key="1">
    <source>
        <dbReference type="ARBA" id="ARBA00004141"/>
    </source>
</evidence>
<feature type="transmembrane region" description="Helical" evidence="6">
    <location>
        <begin position="395"/>
        <end position="414"/>
    </location>
</feature>
<dbReference type="OrthoDB" id="2417308at2759"/>
<feature type="transmembrane region" description="Helical" evidence="6">
    <location>
        <begin position="435"/>
        <end position="454"/>
    </location>
</feature>
<accession>A0A2C5XWI8</accession>
<organism evidence="7 8">
    <name type="scientific">Ophiocordyceps australis</name>
    <dbReference type="NCBI Taxonomy" id="1399860"/>
    <lineage>
        <taxon>Eukaryota</taxon>
        <taxon>Fungi</taxon>
        <taxon>Dikarya</taxon>
        <taxon>Ascomycota</taxon>
        <taxon>Pezizomycotina</taxon>
        <taxon>Sordariomycetes</taxon>
        <taxon>Hypocreomycetidae</taxon>
        <taxon>Hypocreales</taxon>
        <taxon>Ophiocordycipitaceae</taxon>
        <taxon>Ophiocordyceps</taxon>
    </lineage>
</organism>
<evidence type="ECO:0008006" key="9">
    <source>
        <dbReference type="Google" id="ProtNLM"/>
    </source>
</evidence>
<protein>
    <recommendedName>
        <fullName evidence="9">Choline transport protein</fullName>
    </recommendedName>
</protein>
<dbReference type="EMBL" id="NJET01000182">
    <property type="protein sequence ID" value="PHH59786.1"/>
    <property type="molecule type" value="Genomic_DNA"/>
</dbReference>
<sequence length="512" mass="54533">MKRDKRAVVNSGDDAAALASLGHAQELRRSFSPLALLGLAFAILNSWTALAAASSLALPSGGTSAVLWGLVVAGVCNLCLAASLAEFLSAWPTAGGQYHWVALVAPQSSRRALSFVTGWISVCGWVALSASAPFFCSSFVGNIVAVFNGGHELPPWQTFLLYVGFTSIGFVVNAFGTGLLPLITKAAFYWSMAGFVVMSITVLACAAPNFQSAAFVYGEFRNSTGWPDGLAWLIGLLQGAFALTGFDAVAHMIEEIPEPQVEGPRIMLVTIVIGVVTGFISMSCLLFCLDSVEGVIESKLGPLLQMLMDATESRAGSVCLLLLPIVCLVFTSVMLVCTSSRMTWAFARDGGMPLSHVFARVHARLGVPLNALLWTQAWVIVFGCVNLGSTSGFSAITSASVVALGVTYAIPPAVNMARGRRMLPASRAFRLSETVGWMVNAVGILWTVLTTVLFVFPPNLPTTASNMNYCIVAFGVMLCIACLTWLVDGRKHYQGPRMDRELLQQASMEETS</sequence>
<comment type="caution">
    <text evidence="7">The sequence shown here is derived from an EMBL/GenBank/DDBJ whole genome shotgun (WGS) entry which is preliminary data.</text>
</comment>
<feature type="transmembrane region" description="Helical" evidence="6">
    <location>
        <begin position="187"/>
        <end position="210"/>
    </location>
</feature>
<keyword evidence="4 6" id="KW-1133">Transmembrane helix</keyword>
<evidence type="ECO:0000256" key="5">
    <source>
        <dbReference type="ARBA" id="ARBA00023136"/>
    </source>
</evidence>
<evidence type="ECO:0000256" key="6">
    <source>
        <dbReference type="SAM" id="Phobius"/>
    </source>
</evidence>
<evidence type="ECO:0000256" key="3">
    <source>
        <dbReference type="ARBA" id="ARBA00022692"/>
    </source>
</evidence>
<feature type="transmembrane region" description="Helical" evidence="6">
    <location>
        <begin position="265"/>
        <end position="289"/>
    </location>
</feature>
<dbReference type="STRING" id="1399860.A0A2C5XWI8"/>
<feature type="transmembrane region" description="Helical" evidence="6">
    <location>
        <begin position="160"/>
        <end position="180"/>
    </location>
</feature>
<dbReference type="Proteomes" id="UP000226192">
    <property type="component" value="Unassembled WGS sequence"/>
</dbReference>
<dbReference type="PANTHER" id="PTHR45649:SF14">
    <property type="entry name" value="GABA PERMEASE"/>
    <property type="match status" value="1"/>
</dbReference>
<feature type="transmembrane region" description="Helical" evidence="6">
    <location>
        <begin position="34"/>
        <end position="53"/>
    </location>
</feature>
<feature type="transmembrane region" description="Helical" evidence="6">
    <location>
        <begin position="65"/>
        <end position="91"/>
    </location>
</feature>
<gene>
    <name evidence="7" type="ORF">CDD81_2590</name>
</gene>
<evidence type="ECO:0000313" key="8">
    <source>
        <dbReference type="Proteomes" id="UP000226192"/>
    </source>
</evidence>
<comment type="subcellular location">
    <subcellularLocation>
        <location evidence="1">Membrane</location>
        <topology evidence="1">Multi-pass membrane protein</topology>
    </subcellularLocation>
</comment>
<name>A0A2C5XWI8_9HYPO</name>
<dbReference type="Gene3D" id="1.20.1740.10">
    <property type="entry name" value="Amino acid/polyamine transporter I"/>
    <property type="match status" value="1"/>
</dbReference>
<dbReference type="AlphaFoldDB" id="A0A2C5XWI8"/>